<keyword evidence="13" id="KW-0325">Glycoprotein</keyword>
<proteinExistence type="inferred from homology"/>
<feature type="domain" description="Cytochrome b5 heme-binding" evidence="16">
    <location>
        <begin position="1126"/>
        <end position="1201"/>
    </location>
</feature>
<dbReference type="Gene3D" id="3.10.120.10">
    <property type="entry name" value="Cytochrome b5-like heme/steroid binding domain"/>
    <property type="match status" value="1"/>
</dbReference>
<evidence type="ECO:0000256" key="10">
    <source>
        <dbReference type="ARBA" id="ARBA00023002"/>
    </source>
</evidence>
<evidence type="ECO:0000256" key="14">
    <source>
        <dbReference type="ARBA" id="ARBA00023284"/>
    </source>
</evidence>
<dbReference type="Pfam" id="PF04137">
    <property type="entry name" value="ERO1"/>
    <property type="match status" value="1"/>
</dbReference>
<reference evidence="17 18" key="1">
    <citation type="journal article" date="2021" name="Sci. Rep.">
        <title>The genome of the diatom Chaetoceros tenuissimus carries an ancient integrated fragment of an extant virus.</title>
        <authorList>
            <person name="Hongo Y."/>
            <person name="Kimura K."/>
            <person name="Takaki Y."/>
            <person name="Yoshida Y."/>
            <person name="Baba S."/>
            <person name="Kobayashi G."/>
            <person name="Nagasaki K."/>
            <person name="Hano T."/>
            <person name="Tomaru Y."/>
        </authorList>
    </citation>
    <scope>NUCLEOTIDE SEQUENCE [LARGE SCALE GENOMIC DNA]</scope>
    <source>
        <strain evidence="17 18">NIES-3715</strain>
    </source>
</reference>
<dbReference type="Gene3D" id="3.90.700.10">
    <property type="entry name" value="Succinate dehydrogenase/fumarate reductase flavoprotein, catalytic domain"/>
    <property type="match status" value="1"/>
</dbReference>
<protein>
    <recommendedName>
        <fullName evidence="16">Cytochrome b5 heme-binding domain-containing protein</fullName>
    </recommendedName>
</protein>
<dbReference type="Proteomes" id="UP001054902">
    <property type="component" value="Unassembled WGS sequence"/>
</dbReference>
<evidence type="ECO:0000256" key="3">
    <source>
        <dbReference type="ARBA" id="ARBA00008277"/>
    </source>
</evidence>
<dbReference type="InterPro" id="IPR027477">
    <property type="entry name" value="Succ_DH/fumarate_Rdtase_cat_sf"/>
</dbReference>
<dbReference type="Pfam" id="PF00173">
    <property type="entry name" value="Cyt-b5"/>
    <property type="match status" value="1"/>
</dbReference>
<keyword evidence="4" id="KW-0813">Transport</keyword>
<comment type="subcellular location">
    <subcellularLocation>
        <location evidence="2">Endoplasmic reticulum membrane</location>
        <topology evidence="2">Peripheral membrane protein</topology>
        <orientation evidence="2">Lumenal side</orientation>
    </subcellularLocation>
</comment>
<evidence type="ECO:0000313" key="17">
    <source>
        <dbReference type="EMBL" id="GFH47431.1"/>
    </source>
</evidence>
<keyword evidence="18" id="KW-1185">Reference proteome</keyword>
<dbReference type="SUPFAM" id="SSF110019">
    <property type="entry name" value="ERO1-like"/>
    <property type="match status" value="2"/>
</dbReference>
<evidence type="ECO:0000256" key="6">
    <source>
        <dbReference type="ARBA" id="ARBA00022729"/>
    </source>
</evidence>
<dbReference type="GO" id="GO:0071949">
    <property type="term" value="F:FAD binding"/>
    <property type="evidence" value="ECO:0007669"/>
    <property type="project" value="InterPro"/>
</dbReference>
<evidence type="ECO:0000256" key="9">
    <source>
        <dbReference type="ARBA" id="ARBA00022982"/>
    </source>
</evidence>
<keyword evidence="6 15" id="KW-0732">Signal</keyword>
<evidence type="ECO:0000256" key="15">
    <source>
        <dbReference type="SAM" id="SignalP"/>
    </source>
</evidence>
<dbReference type="InterPro" id="IPR037192">
    <property type="entry name" value="ERO1-like_sf"/>
</dbReference>
<dbReference type="InterPro" id="IPR010960">
    <property type="entry name" value="Flavocytochrome_c"/>
</dbReference>
<evidence type="ECO:0000256" key="12">
    <source>
        <dbReference type="ARBA" id="ARBA00023157"/>
    </source>
</evidence>
<keyword evidence="7" id="KW-0256">Endoplasmic reticulum</keyword>
<dbReference type="SUPFAM" id="SSF51905">
    <property type="entry name" value="FAD/NAD(P)-binding domain"/>
    <property type="match status" value="1"/>
</dbReference>
<dbReference type="GO" id="GO:0015035">
    <property type="term" value="F:protein-disulfide reductase activity"/>
    <property type="evidence" value="ECO:0007669"/>
    <property type="project" value="InterPro"/>
</dbReference>
<dbReference type="InterPro" id="IPR001199">
    <property type="entry name" value="Cyt_B5-like_heme/steroid-bd"/>
</dbReference>
<keyword evidence="14" id="KW-0676">Redox-active center</keyword>
<dbReference type="InterPro" id="IPR036400">
    <property type="entry name" value="Cyt_B5-like_heme/steroid_sf"/>
</dbReference>
<comment type="similarity">
    <text evidence="3">Belongs to the EROs family.</text>
</comment>
<keyword evidence="11" id="KW-0472">Membrane</keyword>
<evidence type="ECO:0000256" key="7">
    <source>
        <dbReference type="ARBA" id="ARBA00022824"/>
    </source>
</evidence>
<evidence type="ECO:0000313" key="18">
    <source>
        <dbReference type="Proteomes" id="UP001054902"/>
    </source>
</evidence>
<keyword evidence="8" id="KW-0274">FAD</keyword>
<organism evidence="17 18">
    <name type="scientific">Chaetoceros tenuissimus</name>
    <dbReference type="NCBI Taxonomy" id="426638"/>
    <lineage>
        <taxon>Eukaryota</taxon>
        <taxon>Sar</taxon>
        <taxon>Stramenopiles</taxon>
        <taxon>Ochrophyta</taxon>
        <taxon>Bacillariophyta</taxon>
        <taxon>Coscinodiscophyceae</taxon>
        <taxon>Chaetocerotophycidae</taxon>
        <taxon>Chaetocerotales</taxon>
        <taxon>Chaetocerotaceae</taxon>
        <taxon>Chaetoceros</taxon>
    </lineage>
</organism>
<keyword evidence="9" id="KW-0249">Electron transport</keyword>
<feature type="signal peptide" evidence="15">
    <location>
        <begin position="1"/>
        <end position="26"/>
    </location>
</feature>
<evidence type="ECO:0000256" key="1">
    <source>
        <dbReference type="ARBA" id="ARBA00001974"/>
    </source>
</evidence>
<dbReference type="InterPro" id="IPR003953">
    <property type="entry name" value="FAD-dep_OxRdtase_2_FAD-bd"/>
</dbReference>
<evidence type="ECO:0000256" key="8">
    <source>
        <dbReference type="ARBA" id="ARBA00022827"/>
    </source>
</evidence>
<dbReference type="GO" id="GO:0016972">
    <property type="term" value="F:thiol oxidase activity"/>
    <property type="evidence" value="ECO:0007669"/>
    <property type="project" value="InterPro"/>
</dbReference>
<evidence type="ECO:0000256" key="2">
    <source>
        <dbReference type="ARBA" id="ARBA00004367"/>
    </source>
</evidence>
<dbReference type="Gene3D" id="3.50.50.60">
    <property type="entry name" value="FAD/NAD(P)-binding domain"/>
    <property type="match status" value="1"/>
</dbReference>
<dbReference type="PANTHER" id="PTHR43400:SF1">
    <property type="entry name" value="FUMARATE REDUCTASE"/>
    <property type="match status" value="1"/>
</dbReference>
<name>A0AAD3H223_9STRA</name>
<evidence type="ECO:0000256" key="5">
    <source>
        <dbReference type="ARBA" id="ARBA00022630"/>
    </source>
</evidence>
<keyword evidence="12" id="KW-1015">Disulfide bond</keyword>
<dbReference type="NCBIfam" id="TIGR01813">
    <property type="entry name" value="flavo_cyto_c"/>
    <property type="match status" value="1"/>
</dbReference>
<accession>A0AAD3H223</accession>
<keyword evidence="10" id="KW-0560">Oxidoreductase</keyword>
<evidence type="ECO:0000256" key="13">
    <source>
        <dbReference type="ARBA" id="ARBA00023180"/>
    </source>
</evidence>
<dbReference type="GO" id="GO:0010181">
    <property type="term" value="F:FMN binding"/>
    <property type="evidence" value="ECO:0007669"/>
    <property type="project" value="InterPro"/>
</dbReference>
<dbReference type="GO" id="GO:0005789">
    <property type="term" value="C:endoplasmic reticulum membrane"/>
    <property type="evidence" value="ECO:0007669"/>
    <property type="project" value="UniProtKB-SubCell"/>
</dbReference>
<dbReference type="PANTHER" id="PTHR43400">
    <property type="entry name" value="FUMARATE REDUCTASE"/>
    <property type="match status" value="1"/>
</dbReference>
<dbReference type="SUPFAM" id="SSF56425">
    <property type="entry name" value="Succinate dehydrogenase/fumarate reductase flavoprotein, catalytic domain"/>
    <property type="match status" value="1"/>
</dbReference>
<dbReference type="EMBL" id="BLLK01000023">
    <property type="protein sequence ID" value="GFH47431.1"/>
    <property type="molecule type" value="Genomic_DNA"/>
</dbReference>
<dbReference type="InterPro" id="IPR050315">
    <property type="entry name" value="FAD-oxidoreductase_2"/>
</dbReference>
<evidence type="ECO:0000256" key="11">
    <source>
        <dbReference type="ARBA" id="ARBA00023136"/>
    </source>
</evidence>
<comment type="caution">
    <text evidence="17">The sequence shown here is derived from an EMBL/GenBank/DDBJ whole genome shotgun (WGS) entry which is preliminary data.</text>
</comment>
<evidence type="ECO:0000259" key="16">
    <source>
        <dbReference type="PROSITE" id="PS50255"/>
    </source>
</evidence>
<evidence type="ECO:0000256" key="4">
    <source>
        <dbReference type="ARBA" id="ARBA00022448"/>
    </source>
</evidence>
<comment type="cofactor">
    <cofactor evidence="1">
        <name>FAD</name>
        <dbReference type="ChEBI" id="CHEBI:57692"/>
    </cofactor>
</comment>
<dbReference type="InterPro" id="IPR007266">
    <property type="entry name" value="Ero1"/>
</dbReference>
<dbReference type="Pfam" id="PF00890">
    <property type="entry name" value="FAD_binding_2"/>
    <property type="match status" value="1"/>
</dbReference>
<dbReference type="AlphaFoldDB" id="A0AAD3H223"/>
<keyword evidence="5" id="KW-0285">Flavoprotein</keyword>
<feature type="chain" id="PRO_5042160200" description="Cytochrome b5 heme-binding domain-containing protein" evidence="15">
    <location>
        <begin position="27"/>
        <end position="1201"/>
    </location>
</feature>
<gene>
    <name evidence="17" type="ORF">CTEN210_03906</name>
</gene>
<dbReference type="PROSITE" id="PS50255">
    <property type="entry name" value="CYTOCHROME_B5_2"/>
    <property type="match status" value="1"/>
</dbReference>
<dbReference type="SMART" id="SM01117">
    <property type="entry name" value="Cyt-b5"/>
    <property type="match status" value="1"/>
</dbReference>
<sequence length="1201" mass="131990">MKTKPIVFQMLPSIVILTYLFQCSKAAPPSPFTSNPTGPIDDTQCHIEQLEEANDSQLYSILHDLKYTAFFKSFAVDLDATCPITWDKQDTEKKEISTEYTSSTSTPNGGMSTFDPFAMEPPEDDDGHCQGGLEDWEEAEPACHVDFEEPETTFTPPQPQNQDEFDCDGGSMADEMDEDATPLCELTEEEKEEMTKYEESKTPLKDLFSSALNALNKKLGWESIEEKDTFVWEHTTDPVVLSTEEEDCDDETVEGRLPDSFWLDMCAHIQEGDGLKMVDLSLNPERNTGYNGAHIWRAIYEENCIDLNGEQSQPMCYEERVMYRLLSGLHASTTLSIAKNYFPPSKKKGRDTWTSNALYFQEKFGDSPEYIRNLHFSYVVLLRALKKAYPILSKYEIQTGNVVEDEKATVLLKRLLDSSILKSCSQVFSAFDESLMFRVPTNDLDMELKSKSKFPADQQVVTLQQNFKEVFHNISSILDCVQCQQCKLHGKMAMLGYGTALKILFMTNEEVITRSLSRNEIVAFINTIAKMSEALKDVRDLTNLYWSENTASSSMIPSATEVETLAVENTVDAAIAAIATLANGGNITTAREAELVHLVLQGDEGILALAKYYGSDLNKFLLFSQDVGADMEPDAIVVGTGLAGLAASLRILDRGGRVVIIEKEHLLGGNSNKASSGINAYNYNNTFDDSLETFIADTTKSAGSGAQPELIATLASNSGDAVAWLKDRVGVDLSLVAQLGGHSHRRTHRPQNGMVGAEVIYGMQKEVKKYEKSGQVKIILDTKVRSLLTDENSRVNGVKVEYLHGHDGEPTELHAANVILATGGFASDRSNGSYLDQYRPELMKMPATAGAFSTGDGIGLAVAVGAGTIDMDKVQIHPTGWVDPKDPTNQNKILAAELMRGVGGVLINSQGQRFCNELGTRAYVTDKMLSHDSSYAENLVWDKSKEVPTFSLVLSSSAAASGKKHVDHYIHKGLLTRIEGIQALANWMGQDVETLRVTFKKYISDAVAGVDEWGKSSFQGKPSEDLDNEVFYAGTVTPVLHYCMGGITIDKEGNVLDANKNPIPGLHAAGEVTGGVHGNNRLGGNSLLECTVYGSIVGKKIPIKERLSSRPMSSISQSGKDKNKPLQEISWETLQQHSSPEDCWVAIHDVVYDLTDFAPEHPAGAESIHELCGDDGTGAFASIHNKGMLDDFEEDKVGTFS</sequence>
<dbReference type="InterPro" id="IPR036188">
    <property type="entry name" value="FAD/NAD-bd_sf"/>
</dbReference>
<dbReference type="SUPFAM" id="SSF55856">
    <property type="entry name" value="Cytochrome b5-like heme/steroid binding domain"/>
    <property type="match status" value="1"/>
</dbReference>
<dbReference type="GO" id="GO:0034975">
    <property type="term" value="P:protein folding in endoplasmic reticulum"/>
    <property type="evidence" value="ECO:0007669"/>
    <property type="project" value="InterPro"/>
</dbReference>